<dbReference type="EMBL" id="CM001889">
    <property type="protein sequence ID" value="EOY47533.1"/>
    <property type="molecule type" value="Genomic_DNA"/>
</dbReference>
<dbReference type="AlphaFoldDB" id="A0A7U9HAI9"/>
<protein>
    <recommendedName>
        <fullName evidence="2">Phosphodiester glycosidase domain-containing protein</fullName>
    </recommendedName>
</protein>
<dbReference type="PANTHER" id="PTHR40446">
    <property type="entry name" value="N-ACETYLGLUCOSAMINE-1-PHOSPHODIESTER ALPHA-N-ACETYLGLUCOSAMINIDASE"/>
    <property type="match status" value="1"/>
</dbReference>
<dbReference type="PROSITE" id="PS51318">
    <property type="entry name" value="TAT"/>
    <property type="match status" value="1"/>
</dbReference>
<dbReference type="InterPro" id="IPR006311">
    <property type="entry name" value="TAT_signal"/>
</dbReference>
<organism evidence="3 4">
    <name type="scientific">Streptomyces lividans 1326</name>
    <dbReference type="NCBI Taxonomy" id="1200984"/>
    <lineage>
        <taxon>Bacteria</taxon>
        <taxon>Bacillati</taxon>
        <taxon>Actinomycetota</taxon>
        <taxon>Actinomycetes</taxon>
        <taxon>Kitasatosporales</taxon>
        <taxon>Streptomycetaceae</taxon>
        <taxon>Streptomyces</taxon>
    </lineage>
</organism>
<dbReference type="Proteomes" id="UP000014062">
    <property type="component" value="Chromosome"/>
</dbReference>
<name>A0A7U9HAI9_STRLI</name>
<feature type="compositionally biased region" description="Polar residues" evidence="1">
    <location>
        <begin position="40"/>
        <end position="55"/>
    </location>
</feature>
<proteinExistence type="predicted"/>
<evidence type="ECO:0000313" key="3">
    <source>
        <dbReference type="EMBL" id="EOY47533.1"/>
    </source>
</evidence>
<reference evidence="4" key="1">
    <citation type="journal article" date="2013" name="Genome Biol. Evol.">
        <title>The genome sequence of Streptomyces lividans 66 reveals a novel tRNA-dependent peptide biosynthetic system within a metal-related genomic island.</title>
        <authorList>
            <person name="Cruz-Morales P."/>
            <person name="Vijgenboom E."/>
            <person name="Iruegas-Bocardo F."/>
            <person name="Girard G."/>
            <person name="Yanez-Guerra L.A."/>
            <person name="Ramos-Aboites H.E."/>
            <person name="Pernodet J.L."/>
            <person name="Anne J."/>
            <person name="van Wezel G.P."/>
            <person name="Barona-Gomez F."/>
        </authorList>
    </citation>
    <scope>NUCLEOTIDE SEQUENCE [LARGE SCALE GENOMIC DNA]</scope>
    <source>
        <strain evidence="4">1326</strain>
    </source>
</reference>
<evidence type="ECO:0000259" key="2">
    <source>
        <dbReference type="Pfam" id="PF09992"/>
    </source>
</evidence>
<dbReference type="RefSeq" id="WP_016326161.1">
    <property type="nucleotide sequence ID" value="NZ_CM001889.1"/>
</dbReference>
<dbReference type="InterPro" id="IPR018711">
    <property type="entry name" value="NAGPA"/>
</dbReference>
<dbReference type="Pfam" id="PF09992">
    <property type="entry name" value="NAGPA"/>
    <property type="match status" value="1"/>
</dbReference>
<sequence length="437" mass="45325">MTKKLPGPAVHRRAVVLFTAALLLGLGLPRASAESRQDEPTSLITSPGYTRTTASPGPGLTLFTYQNPDDDRVVHVLRADPDAAPLTVESTAGTSGARAEKTTDMLKSTTGYAPRWPHAGLNGGFWYRQGDTLAFMGISVQEGVVQSASCAAAGRGEAALIQHGRPYIGDFTTHLAVTAPGAAPMPLDGVNRHPGWMTGCAQGSGATADRSIGGGVFADASEIIAFTSRFKAPTPVPDADARFTEDDDPGAEAVVAADGTVLSLNPNGRGGVTVPTGGRVLQGTGTGADWLRAHATPGTDLAFEERLHDERFGDDIPLDSSVDVVNGHYPLVHNAQYAYIGENTAVDPRSAIAVDGPGRTLFVTATGKSGRNGVTLDEFARILLDLGAVDGLNMDGGGSTTLVVEQAVVNRPSDSTGERPVADSLYIGHGGYGHYAD</sequence>
<gene>
    <name evidence="3" type="ORF">SLI_2818</name>
</gene>
<evidence type="ECO:0000313" key="4">
    <source>
        <dbReference type="Proteomes" id="UP000014062"/>
    </source>
</evidence>
<dbReference type="PANTHER" id="PTHR40446:SF2">
    <property type="entry name" value="N-ACETYLGLUCOSAMINE-1-PHOSPHODIESTER ALPHA-N-ACETYLGLUCOSAMINIDASE"/>
    <property type="match status" value="1"/>
</dbReference>
<evidence type="ECO:0000256" key="1">
    <source>
        <dbReference type="SAM" id="MobiDB-lite"/>
    </source>
</evidence>
<accession>A0A7U9HAI9</accession>
<feature type="region of interest" description="Disordered" evidence="1">
    <location>
        <begin position="31"/>
        <end position="59"/>
    </location>
</feature>
<feature type="domain" description="Phosphodiester glycosidase" evidence="2">
    <location>
        <begin position="252"/>
        <end position="427"/>
    </location>
</feature>